<dbReference type="Proteomes" id="UP001190700">
    <property type="component" value="Unassembled WGS sequence"/>
</dbReference>
<comment type="caution">
    <text evidence="1">The sequence shown here is derived from an EMBL/GenBank/DDBJ whole genome shotgun (WGS) entry which is preliminary data.</text>
</comment>
<evidence type="ECO:0000313" key="1">
    <source>
        <dbReference type="EMBL" id="KAK3234652.1"/>
    </source>
</evidence>
<reference evidence="1 2" key="1">
    <citation type="journal article" date="2015" name="Genome Biol. Evol.">
        <title>Comparative Genomics of a Bacterivorous Green Alga Reveals Evolutionary Causalities and Consequences of Phago-Mixotrophic Mode of Nutrition.</title>
        <authorList>
            <person name="Burns J.A."/>
            <person name="Paasch A."/>
            <person name="Narechania A."/>
            <person name="Kim E."/>
        </authorList>
    </citation>
    <scope>NUCLEOTIDE SEQUENCE [LARGE SCALE GENOMIC DNA]</scope>
    <source>
        <strain evidence="1 2">PLY_AMNH</strain>
    </source>
</reference>
<evidence type="ECO:0000313" key="2">
    <source>
        <dbReference type="Proteomes" id="UP001190700"/>
    </source>
</evidence>
<sequence length="106" mass="11853">MNYYCALYGSKNCGVETKDAKDAPSLTEVTAAACRTRWPEKEVAMDVLNERLGSLVAGLDADDPLTWEWAQFHDSLSGCLAFLRSRRQLQQHSVVDARYFKAVTHG</sequence>
<gene>
    <name evidence="1" type="ORF">CYMTET_55202</name>
</gene>
<dbReference type="EMBL" id="LGRX02035483">
    <property type="protein sequence ID" value="KAK3234652.1"/>
    <property type="molecule type" value="Genomic_DNA"/>
</dbReference>
<accession>A0AAE0ENX4</accession>
<organism evidence="1 2">
    <name type="scientific">Cymbomonas tetramitiformis</name>
    <dbReference type="NCBI Taxonomy" id="36881"/>
    <lineage>
        <taxon>Eukaryota</taxon>
        <taxon>Viridiplantae</taxon>
        <taxon>Chlorophyta</taxon>
        <taxon>Pyramimonadophyceae</taxon>
        <taxon>Pyramimonadales</taxon>
        <taxon>Pyramimonadaceae</taxon>
        <taxon>Cymbomonas</taxon>
    </lineage>
</organism>
<protein>
    <submittedName>
        <fullName evidence="1">Uncharacterized protein</fullName>
    </submittedName>
</protein>
<proteinExistence type="predicted"/>
<name>A0AAE0ENX4_9CHLO</name>
<dbReference type="AlphaFoldDB" id="A0AAE0ENX4"/>
<keyword evidence="2" id="KW-1185">Reference proteome</keyword>